<reference evidence="1 2" key="1">
    <citation type="submission" date="2024-03" db="EMBL/GenBank/DDBJ databases">
        <title>The Acrasis kona genome and developmental transcriptomes reveal deep origins of eukaryotic multicellular pathways.</title>
        <authorList>
            <person name="Sheikh S."/>
            <person name="Fu C.-J."/>
            <person name="Brown M.W."/>
            <person name="Baldauf S.L."/>
        </authorList>
    </citation>
    <scope>NUCLEOTIDE SEQUENCE [LARGE SCALE GENOMIC DNA]</scope>
    <source>
        <strain evidence="1 2">ATCC MYA-3509</strain>
    </source>
</reference>
<name>A0AAW2Z9Z6_9EUKA</name>
<dbReference type="AlphaFoldDB" id="A0AAW2Z9Z6"/>
<keyword evidence="2" id="KW-1185">Reference proteome</keyword>
<protein>
    <submittedName>
        <fullName evidence="1">Stradb</fullName>
    </submittedName>
</protein>
<sequence>MLSVRHRDRRPSMSLNDSIEVIGASSAPSSPLNRKNQDKQFTEVTRVFRPATSIDLKQVPHNKQTMSNSITTYRRSSNTFANILEKRRSSLPIQPPKNNAIPSDASPVKKMLLVALRGPQDKDRTWITNYERRSSLIKK</sequence>
<evidence type="ECO:0000313" key="1">
    <source>
        <dbReference type="EMBL" id="KAL0485497.1"/>
    </source>
</evidence>
<accession>A0AAW2Z9Z6</accession>
<comment type="caution">
    <text evidence="1">The sequence shown here is derived from an EMBL/GenBank/DDBJ whole genome shotgun (WGS) entry which is preliminary data.</text>
</comment>
<organism evidence="1 2">
    <name type="scientific">Acrasis kona</name>
    <dbReference type="NCBI Taxonomy" id="1008807"/>
    <lineage>
        <taxon>Eukaryota</taxon>
        <taxon>Discoba</taxon>
        <taxon>Heterolobosea</taxon>
        <taxon>Tetramitia</taxon>
        <taxon>Eutetramitia</taxon>
        <taxon>Acrasidae</taxon>
        <taxon>Acrasis</taxon>
    </lineage>
</organism>
<dbReference type="Proteomes" id="UP001431209">
    <property type="component" value="Unassembled WGS sequence"/>
</dbReference>
<evidence type="ECO:0000313" key="2">
    <source>
        <dbReference type="Proteomes" id="UP001431209"/>
    </source>
</evidence>
<proteinExistence type="predicted"/>
<dbReference type="EMBL" id="JAOPGA020001141">
    <property type="protein sequence ID" value="KAL0485497.1"/>
    <property type="molecule type" value="Genomic_DNA"/>
</dbReference>
<gene>
    <name evidence="1" type="ORF">AKO1_003074</name>
</gene>